<dbReference type="OrthoDB" id="10592114at2759"/>
<name>A0A433T377_ELYCH</name>
<feature type="region of interest" description="Disordered" evidence="1">
    <location>
        <begin position="97"/>
        <end position="159"/>
    </location>
</feature>
<accession>A0A433T377</accession>
<gene>
    <name evidence="2" type="ORF">EGW08_016231</name>
</gene>
<dbReference type="AlphaFoldDB" id="A0A433T377"/>
<comment type="caution">
    <text evidence="2">The sequence shown here is derived from an EMBL/GenBank/DDBJ whole genome shotgun (WGS) entry which is preliminary data.</text>
</comment>
<feature type="compositionally biased region" description="Basic and acidic residues" evidence="1">
    <location>
        <begin position="104"/>
        <end position="132"/>
    </location>
</feature>
<evidence type="ECO:0000313" key="3">
    <source>
        <dbReference type="Proteomes" id="UP000271974"/>
    </source>
</evidence>
<reference evidence="2 3" key="1">
    <citation type="submission" date="2019-01" db="EMBL/GenBank/DDBJ databases">
        <title>A draft genome assembly of the solar-powered sea slug Elysia chlorotica.</title>
        <authorList>
            <person name="Cai H."/>
            <person name="Li Q."/>
            <person name="Fang X."/>
            <person name="Li J."/>
            <person name="Curtis N.E."/>
            <person name="Altenburger A."/>
            <person name="Shibata T."/>
            <person name="Feng M."/>
            <person name="Maeda T."/>
            <person name="Schwartz J.A."/>
            <person name="Shigenobu S."/>
            <person name="Lundholm N."/>
            <person name="Nishiyama T."/>
            <person name="Yang H."/>
            <person name="Hasebe M."/>
            <person name="Li S."/>
            <person name="Pierce S.K."/>
            <person name="Wang J."/>
        </authorList>
    </citation>
    <scope>NUCLEOTIDE SEQUENCE [LARGE SCALE GENOMIC DNA]</scope>
    <source>
        <strain evidence="2">EC2010</strain>
        <tissue evidence="2">Whole organism of an adult</tissue>
    </source>
</reference>
<evidence type="ECO:0000313" key="2">
    <source>
        <dbReference type="EMBL" id="RUS75986.1"/>
    </source>
</evidence>
<evidence type="ECO:0008006" key="4">
    <source>
        <dbReference type="Google" id="ProtNLM"/>
    </source>
</evidence>
<evidence type="ECO:0000256" key="1">
    <source>
        <dbReference type="SAM" id="MobiDB-lite"/>
    </source>
</evidence>
<organism evidence="2 3">
    <name type="scientific">Elysia chlorotica</name>
    <name type="common">Eastern emerald elysia</name>
    <name type="synonym">Sea slug</name>
    <dbReference type="NCBI Taxonomy" id="188477"/>
    <lineage>
        <taxon>Eukaryota</taxon>
        <taxon>Metazoa</taxon>
        <taxon>Spiralia</taxon>
        <taxon>Lophotrochozoa</taxon>
        <taxon>Mollusca</taxon>
        <taxon>Gastropoda</taxon>
        <taxon>Heterobranchia</taxon>
        <taxon>Euthyneura</taxon>
        <taxon>Panpulmonata</taxon>
        <taxon>Sacoglossa</taxon>
        <taxon>Placobranchoidea</taxon>
        <taxon>Plakobranchidae</taxon>
        <taxon>Elysia</taxon>
    </lineage>
</organism>
<keyword evidence="3" id="KW-1185">Reference proteome</keyword>
<sequence length="222" mass="24639">MLSQTEEPEKRPVLRMSKFAPEAVSREQARLAKRLLAPLTVDKVKAECDAATACFVWSKEKIQEVYDFRSSRGSNATKTGYYEDIAQWCAGGAGDRSVVSRPQTDLKSRSSGHRLSDLKSRASGHRLFDRKSRASGQCLSPTEVSESGKVSLSEGDAPHNKTEIREVKEEDVRWGSQRTHDIAMATEDIDRNMDRNVMNRLGASDHKPMIIGLDKSSAPATN</sequence>
<proteinExistence type="predicted"/>
<dbReference type="Proteomes" id="UP000271974">
    <property type="component" value="Unassembled WGS sequence"/>
</dbReference>
<feature type="compositionally biased region" description="Polar residues" evidence="1">
    <location>
        <begin position="134"/>
        <end position="150"/>
    </location>
</feature>
<dbReference type="EMBL" id="RQTK01000694">
    <property type="protein sequence ID" value="RUS75986.1"/>
    <property type="molecule type" value="Genomic_DNA"/>
</dbReference>
<protein>
    <recommendedName>
        <fullName evidence="4">Endonuclease/exonuclease/phosphatase domain-containing protein</fullName>
    </recommendedName>
</protein>